<evidence type="ECO:0000259" key="2">
    <source>
        <dbReference type="Pfam" id="PF01321"/>
    </source>
</evidence>
<dbReference type="RefSeq" id="WP_283712738.1">
    <property type="nucleotide sequence ID" value="NZ_JASJEW010000002.1"/>
</dbReference>
<evidence type="ECO:0000313" key="4">
    <source>
        <dbReference type="Proteomes" id="UP001431693"/>
    </source>
</evidence>
<protein>
    <submittedName>
        <fullName evidence="3">Xaa-Pro peptidase family protein</fullName>
    </submittedName>
</protein>
<sequence>MHEERQARVRKNLQAMGLTQMLVVDPAAVMYLTGYENDPMERFQALFVPVEGEPTLILNRLFPDPNAWEHPVTVLADTDDVVAPVAKLCDADAPLGVDKALPAKWLLPLMDAQAASGYVLASSAVDDARALKSPAEQDAMRRASALNDQGMAWLREQVRPGVTEREVAAALEGRYQELGAEGNSFAPIVSFGANAADPHHEPDDTVLEPGMCALFDVGCRADGYCADMTRTFHLGEPDEEFRRVYELVREANEAAEALVAPGVELAKLDRAARDVIERGGYGEHFTHRLGHFIGAEVHEPGDVSSNNHAVCEPGMCFSIEPGVYLPGRFGVRIEDLVLVTDDGCEVLNRYPKELQVVQPLVP</sequence>
<name>A0ABT6ZLS3_9ACTN</name>
<accession>A0ABT6ZLS3</accession>
<feature type="domain" description="Creatinase N-terminal" evidence="2">
    <location>
        <begin position="5"/>
        <end position="129"/>
    </location>
</feature>
<dbReference type="SUPFAM" id="SSF53092">
    <property type="entry name" value="Creatinase/prolidase N-terminal domain"/>
    <property type="match status" value="1"/>
</dbReference>
<dbReference type="Gene3D" id="3.40.350.10">
    <property type="entry name" value="Creatinase/prolidase N-terminal domain"/>
    <property type="match status" value="1"/>
</dbReference>
<dbReference type="InterPro" id="IPR000994">
    <property type="entry name" value="Pept_M24"/>
</dbReference>
<comment type="caution">
    <text evidence="3">The sequence shown here is derived from an EMBL/GenBank/DDBJ whole genome shotgun (WGS) entry which is preliminary data.</text>
</comment>
<dbReference type="InterPro" id="IPR050659">
    <property type="entry name" value="Peptidase_M24B"/>
</dbReference>
<dbReference type="Proteomes" id="UP001431693">
    <property type="component" value="Unassembled WGS sequence"/>
</dbReference>
<gene>
    <name evidence="3" type="ORF">QJ043_05885</name>
</gene>
<dbReference type="SUPFAM" id="SSF55920">
    <property type="entry name" value="Creatinase/aminopeptidase"/>
    <property type="match status" value="1"/>
</dbReference>
<dbReference type="InterPro" id="IPR036005">
    <property type="entry name" value="Creatinase/aminopeptidase-like"/>
</dbReference>
<dbReference type="Gene3D" id="3.90.230.10">
    <property type="entry name" value="Creatinase/methionine aminopeptidase superfamily"/>
    <property type="match status" value="1"/>
</dbReference>
<dbReference type="InterPro" id="IPR029149">
    <property type="entry name" value="Creatin/AminoP/Spt16_N"/>
</dbReference>
<dbReference type="Pfam" id="PF00557">
    <property type="entry name" value="Peptidase_M24"/>
    <property type="match status" value="1"/>
</dbReference>
<dbReference type="PANTHER" id="PTHR46112">
    <property type="entry name" value="AMINOPEPTIDASE"/>
    <property type="match status" value="1"/>
</dbReference>
<evidence type="ECO:0000259" key="1">
    <source>
        <dbReference type="Pfam" id="PF00557"/>
    </source>
</evidence>
<dbReference type="CDD" id="cd01092">
    <property type="entry name" value="APP-like"/>
    <property type="match status" value="1"/>
</dbReference>
<proteinExistence type="predicted"/>
<dbReference type="InterPro" id="IPR000587">
    <property type="entry name" value="Creatinase_N"/>
</dbReference>
<organism evidence="3 4">
    <name type="scientific">Kribbibacterium absianum</name>
    <dbReference type="NCBI Taxonomy" id="3044210"/>
    <lineage>
        <taxon>Bacteria</taxon>
        <taxon>Bacillati</taxon>
        <taxon>Actinomycetota</taxon>
        <taxon>Coriobacteriia</taxon>
        <taxon>Coriobacteriales</taxon>
        <taxon>Kribbibacteriaceae</taxon>
        <taxon>Kribbibacterium</taxon>
    </lineage>
</organism>
<reference evidence="3" key="1">
    <citation type="submission" date="2023-05" db="EMBL/GenBank/DDBJ databases">
        <title>[olsenella] sp. nov., isolated from a pig farm feces dump.</title>
        <authorList>
            <person name="Chang Y.-H."/>
        </authorList>
    </citation>
    <scope>NUCLEOTIDE SEQUENCE</scope>
    <source>
        <strain evidence="3">YH-ols2217</strain>
    </source>
</reference>
<dbReference type="EMBL" id="JASJEX010000003">
    <property type="protein sequence ID" value="MDJ1129611.1"/>
    <property type="molecule type" value="Genomic_DNA"/>
</dbReference>
<evidence type="ECO:0000313" key="3">
    <source>
        <dbReference type="EMBL" id="MDJ1129611.1"/>
    </source>
</evidence>
<feature type="domain" description="Peptidase M24" evidence="1">
    <location>
        <begin position="139"/>
        <end position="341"/>
    </location>
</feature>
<dbReference type="Pfam" id="PF01321">
    <property type="entry name" value="Creatinase_N"/>
    <property type="match status" value="1"/>
</dbReference>
<dbReference type="PANTHER" id="PTHR46112:SF3">
    <property type="entry name" value="AMINOPEPTIDASE YPDF"/>
    <property type="match status" value="1"/>
</dbReference>
<keyword evidence="4" id="KW-1185">Reference proteome</keyword>